<dbReference type="GO" id="GO:0031460">
    <property type="term" value="P:glycine betaine transport"/>
    <property type="evidence" value="ECO:0007669"/>
    <property type="project" value="TreeGrafter"/>
</dbReference>
<evidence type="ECO:0000256" key="4">
    <source>
        <dbReference type="ARBA" id="ARBA00022475"/>
    </source>
</evidence>
<keyword evidence="3" id="KW-0813">Transport</keyword>
<accession>A0A659SFE2</accession>
<dbReference type="SUPFAM" id="SSF161098">
    <property type="entry name" value="MetI-like"/>
    <property type="match status" value="1"/>
</dbReference>
<organism evidence="9 10">
    <name type="scientific">Salmonella enterica subsp. enterica serovar Poona</name>
    <dbReference type="NCBI Taxonomy" id="436295"/>
    <lineage>
        <taxon>Bacteria</taxon>
        <taxon>Pseudomonadati</taxon>
        <taxon>Pseudomonadota</taxon>
        <taxon>Gammaproteobacteria</taxon>
        <taxon>Enterobacterales</taxon>
        <taxon>Enterobacteriaceae</taxon>
        <taxon>Salmonella</taxon>
    </lineage>
</organism>
<keyword evidence="5 8" id="KW-0812">Transmembrane</keyword>
<evidence type="ECO:0000256" key="8">
    <source>
        <dbReference type="SAM" id="Phobius"/>
    </source>
</evidence>
<sequence length="105" mass="11166">PLFCQVPRALARRTLLAAVQESLLLALSMVVIASMIAVGGLGLMVLRGIGRLDMGLATVGGVGIVILAIILDRLTQAVGRDSRSRGNRRWYTTGPVGLITRPFVK</sequence>
<evidence type="ECO:0000256" key="6">
    <source>
        <dbReference type="ARBA" id="ARBA00022989"/>
    </source>
</evidence>
<evidence type="ECO:0000256" key="1">
    <source>
        <dbReference type="ARBA" id="ARBA00004141"/>
    </source>
</evidence>
<evidence type="ECO:0000313" key="10">
    <source>
        <dbReference type="Proteomes" id="UP000297989"/>
    </source>
</evidence>
<proteinExistence type="predicted"/>
<feature type="transmembrane region" description="Helical" evidence="8">
    <location>
        <begin position="55"/>
        <end position="75"/>
    </location>
</feature>
<dbReference type="GO" id="GO:0043190">
    <property type="term" value="C:ATP-binding cassette (ABC) transporter complex"/>
    <property type="evidence" value="ECO:0007669"/>
    <property type="project" value="TreeGrafter"/>
</dbReference>
<dbReference type="PANTHER" id="PTHR47737">
    <property type="entry name" value="GLYCINE BETAINE/PROLINE BETAINE TRANSPORT SYSTEM PERMEASE PROTEIN PROW"/>
    <property type="match status" value="1"/>
</dbReference>
<evidence type="ECO:0000256" key="5">
    <source>
        <dbReference type="ARBA" id="ARBA00022692"/>
    </source>
</evidence>
<feature type="transmembrane region" description="Helical" evidence="8">
    <location>
        <begin position="23"/>
        <end position="49"/>
    </location>
</feature>
<keyword evidence="7 8" id="KW-0472">Membrane</keyword>
<reference evidence="9 10" key="1">
    <citation type="submission" date="2018-03" db="EMBL/GenBank/DDBJ databases">
        <title>Non-Typhoidal Salmonella genome sequencing and assembly.</title>
        <authorList>
            <person name="Matchawe C."/>
        </authorList>
    </citation>
    <scope>NUCLEOTIDE SEQUENCE [LARGE SCALE GENOMIC DNA]</scope>
    <source>
        <strain evidence="9 10">8EV</strain>
    </source>
</reference>
<dbReference type="GO" id="GO:0005275">
    <property type="term" value="F:amine transmembrane transporter activity"/>
    <property type="evidence" value="ECO:0007669"/>
    <property type="project" value="TreeGrafter"/>
</dbReference>
<evidence type="ECO:0000256" key="7">
    <source>
        <dbReference type="ARBA" id="ARBA00023136"/>
    </source>
</evidence>
<protein>
    <submittedName>
        <fullName evidence="9">Proline/betaine ABC transporter permease ProW</fullName>
    </submittedName>
</protein>
<keyword evidence="6 8" id="KW-1133">Transmembrane helix</keyword>
<dbReference type="InterPro" id="IPR035906">
    <property type="entry name" value="MetI-like_sf"/>
</dbReference>
<keyword evidence="4" id="KW-1003">Cell membrane</keyword>
<comment type="subcellular location">
    <subcellularLocation>
        <location evidence="2">Cell membrane</location>
    </subcellularLocation>
    <subcellularLocation>
        <location evidence="1">Membrane</location>
        <topology evidence="1">Multi-pass membrane protein</topology>
    </subcellularLocation>
</comment>
<dbReference type="PANTHER" id="PTHR47737:SF1">
    <property type="entry name" value="GLYCINE BETAINE_PROLINE BETAINE TRANSPORT SYSTEM PERMEASE PROTEIN PROW"/>
    <property type="match status" value="1"/>
</dbReference>
<gene>
    <name evidence="9" type="ORF">C9F10_03260</name>
</gene>
<dbReference type="EMBL" id="PYKK01000281">
    <property type="protein sequence ID" value="TGD50202.1"/>
    <property type="molecule type" value="Genomic_DNA"/>
</dbReference>
<comment type="caution">
    <text evidence="9">The sequence shown here is derived from an EMBL/GenBank/DDBJ whole genome shotgun (WGS) entry which is preliminary data.</text>
</comment>
<dbReference type="GO" id="GO:0015226">
    <property type="term" value="F:carnitine transmembrane transporter activity"/>
    <property type="evidence" value="ECO:0007669"/>
    <property type="project" value="TreeGrafter"/>
</dbReference>
<evidence type="ECO:0000313" key="9">
    <source>
        <dbReference type="EMBL" id="TGD50202.1"/>
    </source>
</evidence>
<evidence type="ECO:0000256" key="2">
    <source>
        <dbReference type="ARBA" id="ARBA00004236"/>
    </source>
</evidence>
<name>A0A659SFE2_SALET</name>
<dbReference type="Proteomes" id="UP000297989">
    <property type="component" value="Unassembled WGS sequence"/>
</dbReference>
<evidence type="ECO:0000256" key="3">
    <source>
        <dbReference type="ARBA" id="ARBA00022448"/>
    </source>
</evidence>
<dbReference type="AlphaFoldDB" id="A0A659SFE2"/>
<feature type="non-terminal residue" evidence="9">
    <location>
        <position position="1"/>
    </location>
</feature>
<dbReference type="GO" id="GO:0015871">
    <property type="term" value="P:choline transport"/>
    <property type="evidence" value="ECO:0007669"/>
    <property type="project" value="TreeGrafter"/>
</dbReference>